<feature type="chain" id="PRO_5041443731" evidence="1">
    <location>
        <begin position="19"/>
        <end position="365"/>
    </location>
</feature>
<evidence type="ECO:0000313" key="3">
    <source>
        <dbReference type="EMBL" id="MCM2680835.1"/>
    </source>
</evidence>
<dbReference type="AlphaFoldDB" id="A0AA41W7W6"/>
<name>A0AA41W7W6_9GAMM</name>
<dbReference type="Pfam" id="PF12146">
    <property type="entry name" value="Hydrolase_4"/>
    <property type="match status" value="1"/>
</dbReference>
<dbReference type="SUPFAM" id="SSF53474">
    <property type="entry name" value="alpha/beta-Hydrolases"/>
    <property type="match status" value="1"/>
</dbReference>
<feature type="domain" description="Serine aminopeptidase S33" evidence="2">
    <location>
        <begin position="66"/>
        <end position="341"/>
    </location>
</feature>
<keyword evidence="4" id="KW-1185">Reference proteome</keyword>
<accession>A0AA41W7W6</accession>
<proteinExistence type="predicted"/>
<dbReference type="InterPro" id="IPR029058">
    <property type="entry name" value="AB_hydrolase_fold"/>
</dbReference>
<keyword evidence="3" id="KW-0378">Hydrolase</keyword>
<reference evidence="3 4" key="1">
    <citation type="journal article" date="2013" name="Antonie Van Leeuwenhoek">
        <title>Echinimonas agarilytica gen. nov., sp. nov., a new gammaproteobacterium isolated from the sea urchin Strongylocentrotus intermedius.</title>
        <authorList>
            <person name="Nedashkovskaya O.I."/>
            <person name="Stenkova A.M."/>
            <person name="Zhukova N.V."/>
            <person name="Van Trappen S."/>
            <person name="Lee J.S."/>
            <person name="Kim S.B."/>
        </authorList>
    </citation>
    <scope>NUCLEOTIDE SEQUENCE [LARGE SCALE GENOMIC DNA]</scope>
    <source>
        <strain evidence="3 4">KMM 6351</strain>
    </source>
</reference>
<dbReference type="EMBL" id="JAMQGP010000007">
    <property type="protein sequence ID" value="MCM2680835.1"/>
    <property type="molecule type" value="Genomic_DNA"/>
</dbReference>
<evidence type="ECO:0000256" key="1">
    <source>
        <dbReference type="SAM" id="SignalP"/>
    </source>
</evidence>
<feature type="signal peptide" evidence="1">
    <location>
        <begin position="1"/>
        <end position="18"/>
    </location>
</feature>
<dbReference type="PANTHER" id="PTHR11614">
    <property type="entry name" value="PHOSPHOLIPASE-RELATED"/>
    <property type="match status" value="1"/>
</dbReference>
<organism evidence="3 4">
    <name type="scientific">Echinimonas agarilytica</name>
    <dbReference type="NCBI Taxonomy" id="1215918"/>
    <lineage>
        <taxon>Bacteria</taxon>
        <taxon>Pseudomonadati</taxon>
        <taxon>Pseudomonadota</taxon>
        <taxon>Gammaproteobacteria</taxon>
        <taxon>Alteromonadales</taxon>
        <taxon>Echinimonadaceae</taxon>
        <taxon>Echinimonas</taxon>
    </lineage>
</organism>
<dbReference type="Proteomes" id="UP001165393">
    <property type="component" value="Unassembled WGS sequence"/>
</dbReference>
<gene>
    <name evidence="3" type="ORF">NAF29_14355</name>
</gene>
<protein>
    <submittedName>
        <fullName evidence="3">Alpha/beta hydrolase</fullName>
    </submittedName>
</protein>
<dbReference type="InterPro" id="IPR022742">
    <property type="entry name" value="Hydrolase_4"/>
</dbReference>
<sequence length="365" mass="40572">MRLFVIFYFAISASLAWAYDGSKSAYIEHSKQFYAKAPMPEQLETVLLNGVDVRIATFRTPTGQKRGDALFLSGRTEFIEKNIPAYKALLARGFDVYTFDWRGQGLSQRETDTSEKGYIDSYETYVSDLESFVSNYLPAKVAGQTRVMVAHSMGGQISARYLIEHPKQFDYAAFSSPMMGLADNTWTNNTALSAMSMIGKGAECVPGREAVWASYLDSDACDMVLSQTFEAPANTQQSQNYSSDLSHLASADCWTLQNMKASPTHHVGLGCPTVDWVKSSFESIDSTAEQAARIETPTLIVGSENDQVVDFSSTQQVCNDMKDCCLINIPQAAHEILIEREGIQQQFWQAFDALLETKNARKMCP</sequence>
<comment type="caution">
    <text evidence="3">The sequence shown here is derived from an EMBL/GenBank/DDBJ whole genome shotgun (WGS) entry which is preliminary data.</text>
</comment>
<keyword evidence="1" id="KW-0732">Signal</keyword>
<dbReference type="Gene3D" id="3.40.50.1820">
    <property type="entry name" value="alpha/beta hydrolase"/>
    <property type="match status" value="1"/>
</dbReference>
<dbReference type="InterPro" id="IPR051044">
    <property type="entry name" value="MAG_DAG_Lipase"/>
</dbReference>
<dbReference type="RefSeq" id="WP_251262309.1">
    <property type="nucleotide sequence ID" value="NZ_JAMQGP010000007.1"/>
</dbReference>
<dbReference type="GO" id="GO:0016787">
    <property type="term" value="F:hydrolase activity"/>
    <property type="evidence" value="ECO:0007669"/>
    <property type="project" value="UniProtKB-KW"/>
</dbReference>
<evidence type="ECO:0000259" key="2">
    <source>
        <dbReference type="Pfam" id="PF12146"/>
    </source>
</evidence>
<evidence type="ECO:0000313" key="4">
    <source>
        <dbReference type="Proteomes" id="UP001165393"/>
    </source>
</evidence>